<feature type="compositionally biased region" description="Basic and acidic residues" evidence="1">
    <location>
        <begin position="202"/>
        <end position="212"/>
    </location>
</feature>
<feature type="region of interest" description="Disordered" evidence="1">
    <location>
        <begin position="190"/>
        <end position="212"/>
    </location>
</feature>
<evidence type="ECO:0000313" key="2">
    <source>
        <dbReference type="EMBL" id="KAK7441993.1"/>
    </source>
</evidence>
<evidence type="ECO:0000313" key="3">
    <source>
        <dbReference type="Proteomes" id="UP001498398"/>
    </source>
</evidence>
<keyword evidence="3" id="KW-1185">Reference proteome</keyword>
<dbReference type="EMBL" id="JBANRG010000060">
    <property type="protein sequence ID" value="KAK7441993.1"/>
    <property type="molecule type" value="Genomic_DNA"/>
</dbReference>
<proteinExistence type="predicted"/>
<evidence type="ECO:0000256" key="1">
    <source>
        <dbReference type="SAM" id="MobiDB-lite"/>
    </source>
</evidence>
<gene>
    <name evidence="2" type="ORF">VKT23_016271</name>
</gene>
<organism evidence="2 3">
    <name type="scientific">Marasmiellus scandens</name>
    <dbReference type="NCBI Taxonomy" id="2682957"/>
    <lineage>
        <taxon>Eukaryota</taxon>
        <taxon>Fungi</taxon>
        <taxon>Dikarya</taxon>
        <taxon>Basidiomycota</taxon>
        <taxon>Agaricomycotina</taxon>
        <taxon>Agaricomycetes</taxon>
        <taxon>Agaricomycetidae</taxon>
        <taxon>Agaricales</taxon>
        <taxon>Marasmiineae</taxon>
        <taxon>Omphalotaceae</taxon>
        <taxon>Marasmiellus</taxon>
    </lineage>
</organism>
<sequence>MPLKHWIITHSGPGISLDTMIDALAEFVLVSALTYFSLDSSQLLDPDNIVLVTIAIFLDALTSPVLYKDTMVCSRDDYDIAANHYADAPPFEDLFNLLASSLVMSFASAAANTSSNHPPLNLYSSMSSKSAQTQLFRDGVLCSDVRHCFVGQPELRSGRSSFCRAPYGTGQGSPSKFGSGPLSLGKSEGPLLGFPRGSIAKGKLERVPEPKR</sequence>
<comment type="caution">
    <text evidence="2">The sequence shown here is derived from an EMBL/GenBank/DDBJ whole genome shotgun (WGS) entry which is preliminary data.</text>
</comment>
<accession>A0ABR1IZK1</accession>
<protein>
    <submittedName>
        <fullName evidence="2">Uncharacterized protein</fullName>
    </submittedName>
</protein>
<dbReference type="Proteomes" id="UP001498398">
    <property type="component" value="Unassembled WGS sequence"/>
</dbReference>
<name>A0ABR1IZK1_9AGAR</name>
<reference evidence="2 3" key="1">
    <citation type="submission" date="2024-01" db="EMBL/GenBank/DDBJ databases">
        <title>A draft genome for the cacao thread blight pathogen Marasmiellus scandens.</title>
        <authorList>
            <person name="Baruah I.K."/>
            <person name="Leung J."/>
            <person name="Bukari Y."/>
            <person name="Amoako-Attah I."/>
            <person name="Meinhardt L.W."/>
            <person name="Bailey B.A."/>
            <person name="Cohen S.P."/>
        </authorList>
    </citation>
    <scope>NUCLEOTIDE SEQUENCE [LARGE SCALE GENOMIC DNA]</scope>
    <source>
        <strain evidence="2 3">GH-19</strain>
    </source>
</reference>